<dbReference type="GO" id="GO:0016887">
    <property type="term" value="F:ATP hydrolysis activity"/>
    <property type="evidence" value="ECO:0007669"/>
    <property type="project" value="InterPro"/>
</dbReference>
<keyword evidence="9" id="KW-0547">Nucleotide-binding</keyword>
<dbReference type="GO" id="GO:0046872">
    <property type="term" value="F:metal ion binding"/>
    <property type="evidence" value="ECO:0007669"/>
    <property type="project" value="UniProtKB-KW"/>
</dbReference>
<name>A0A443ILL3_9RHOB</name>
<organism evidence="11 12">
    <name type="scientific">Paenirhodobacter populi</name>
    <dbReference type="NCBI Taxonomy" id="2306993"/>
    <lineage>
        <taxon>Bacteria</taxon>
        <taxon>Pseudomonadati</taxon>
        <taxon>Pseudomonadota</taxon>
        <taxon>Alphaproteobacteria</taxon>
        <taxon>Rhodobacterales</taxon>
        <taxon>Rhodobacter group</taxon>
        <taxon>Paenirhodobacter</taxon>
    </lineage>
</organism>
<keyword evidence="6" id="KW-0472">Membrane</keyword>
<accession>A0A443ILL3</accession>
<keyword evidence="4" id="KW-1278">Translocase</keyword>
<dbReference type="PRINTS" id="PR00119">
    <property type="entry name" value="CATATPASE"/>
</dbReference>
<dbReference type="InterPro" id="IPR051014">
    <property type="entry name" value="Cation_Transport_ATPase_IB"/>
</dbReference>
<dbReference type="InterPro" id="IPR018303">
    <property type="entry name" value="ATPase_P-typ_P_site"/>
</dbReference>
<dbReference type="PANTHER" id="PTHR48085:SF5">
    <property type="entry name" value="CADMIUM_ZINC-TRANSPORTING ATPASE HMA4-RELATED"/>
    <property type="match status" value="1"/>
</dbReference>
<keyword evidence="5" id="KW-1133">Transmembrane helix</keyword>
<keyword evidence="3" id="KW-0812">Transmembrane</keyword>
<dbReference type="GO" id="GO:0016463">
    <property type="term" value="F:P-type zinc transporter activity"/>
    <property type="evidence" value="ECO:0007669"/>
    <property type="project" value="UniProtKB-EC"/>
</dbReference>
<keyword evidence="9" id="KW-0067">ATP-binding</keyword>
<comment type="subcellular location">
    <subcellularLocation>
        <location evidence="9">Cell membrane</location>
    </subcellularLocation>
    <subcellularLocation>
        <location evidence="1">Membrane</location>
    </subcellularLocation>
</comment>
<dbReference type="Gene3D" id="3.40.50.1000">
    <property type="entry name" value="HAD superfamily/HAD-like"/>
    <property type="match status" value="1"/>
</dbReference>
<dbReference type="GO" id="GO:0005886">
    <property type="term" value="C:plasma membrane"/>
    <property type="evidence" value="ECO:0007669"/>
    <property type="project" value="UniProtKB-SubCell"/>
</dbReference>
<dbReference type="Gene3D" id="3.40.1110.10">
    <property type="entry name" value="Calcium-transporting ATPase, cytoplasmic domain N"/>
    <property type="match status" value="1"/>
</dbReference>
<keyword evidence="9" id="KW-1003">Cell membrane</keyword>
<dbReference type="PROSITE" id="PS00154">
    <property type="entry name" value="ATPASE_E1_E2"/>
    <property type="match status" value="1"/>
</dbReference>
<evidence type="ECO:0000256" key="1">
    <source>
        <dbReference type="ARBA" id="ARBA00004370"/>
    </source>
</evidence>
<dbReference type="RefSeq" id="WP_128270838.1">
    <property type="nucleotide sequence ID" value="NZ_SAUW01000032.1"/>
</dbReference>
<dbReference type="PROSITE" id="PS01229">
    <property type="entry name" value="COF_2"/>
    <property type="match status" value="1"/>
</dbReference>
<dbReference type="EC" id="7.2.2.12" evidence="7"/>
<dbReference type="InterPro" id="IPR059000">
    <property type="entry name" value="ATPase_P-type_domA"/>
</dbReference>
<comment type="similarity">
    <text evidence="2 9">Belongs to the cation transport ATPase (P-type) (TC 3.A.3) family. Type IB subfamily.</text>
</comment>
<dbReference type="CDD" id="cd07550">
    <property type="entry name" value="P-type_ATPase_HM"/>
    <property type="match status" value="1"/>
</dbReference>
<comment type="caution">
    <text evidence="11">The sequence shown here is derived from an EMBL/GenBank/DDBJ whole genome shotgun (WGS) entry which is preliminary data.</text>
</comment>
<dbReference type="InterPro" id="IPR001757">
    <property type="entry name" value="P_typ_ATPase"/>
</dbReference>
<sequence>MTQDFLLSRAEPVHCLPARVRFRCAFRDAGQADWPMLTALALGIDGVENARASAHARSLVLGFDPAVTDPARIPEELLSLGAQVAAARGDSAPAHAARTALLTSAVVLFGIGWLPRALQFGISAVAASSLFREAGEDLAHEGITSRVLEGFAVAISLTRGDYAVANTTGFLLSLGEYLSETTARRSDMLLRELLRPAHPSVWVMQDGQEVEIPADEVVIGDTVIVAAGAVLPVDGRVLSGLASVNEAALTGEATLVEKKRGAKVLSGALVQEGRIAVYAESVGAGTVAARIAEYVERSLAAKGRMQLDSAQLADQLVPTILRVATASFLISGDWRRPASVLQADYSCALKLATPIAFRSAMYGAGQSGILIKGADALERLAEADTYVFDKTGTLTTGVLEVTDAIAFDADFSPEDLICLAASVEEHYAFHPLAMAVVEAARATGHNKHFDHQEVEFIVAHGVASSIDGKRIVVGSRHFVEDDEGIDCSAHRGMIDHLFDEGKTVLFVGFGGRLLGIIGLEDTLRPSAAASIARLRELGGKRILMLTGDREDRAQEIAAALGLDGYHADLLPEDKARIIEELGRSGARIAFVGDGINDAPALARAYVGIAMNRGADIARLTADIVFLEDDIAGITDAVEIAREVMDVIRVSFRLTIGLNTTILAGAALGLLSPLATSVLHNGSTIAILLNVLRRHIGPAQRPVLASAG</sequence>
<dbReference type="PANTHER" id="PTHR48085">
    <property type="entry name" value="CADMIUM/ZINC-TRANSPORTING ATPASE HMA2-RELATED"/>
    <property type="match status" value="1"/>
</dbReference>
<dbReference type="SFLD" id="SFLDF00027">
    <property type="entry name" value="p-type_atpase"/>
    <property type="match status" value="1"/>
</dbReference>
<dbReference type="Pfam" id="PF00122">
    <property type="entry name" value="E1-E2_ATPase"/>
    <property type="match status" value="1"/>
</dbReference>
<dbReference type="InterPro" id="IPR036412">
    <property type="entry name" value="HAD-like_sf"/>
</dbReference>
<evidence type="ECO:0000256" key="3">
    <source>
        <dbReference type="ARBA" id="ARBA00022692"/>
    </source>
</evidence>
<evidence type="ECO:0000256" key="7">
    <source>
        <dbReference type="ARBA" id="ARBA00039097"/>
    </source>
</evidence>
<dbReference type="SFLD" id="SFLDG00002">
    <property type="entry name" value="C1.7:_P-type_atpase_like"/>
    <property type="match status" value="1"/>
</dbReference>
<feature type="domain" description="P-type ATPase A" evidence="10">
    <location>
        <begin position="199"/>
        <end position="296"/>
    </location>
</feature>
<evidence type="ECO:0000256" key="5">
    <source>
        <dbReference type="ARBA" id="ARBA00022989"/>
    </source>
</evidence>
<dbReference type="GO" id="GO:0005524">
    <property type="term" value="F:ATP binding"/>
    <property type="evidence" value="ECO:0007669"/>
    <property type="project" value="UniProtKB-UniRule"/>
</dbReference>
<dbReference type="Pfam" id="PF00702">
    <property type="entry name" value="Hydrolase"/>
    <property type="match status" value="1"/>
</dbReference>
<dbReference type="Gene3D" id="2.70.150.10">
    <property type="entry name" value="Calcium-transporting ATPase, cytoplasmic transduction domain A"/>
    <property type="match status" value="1"/>
</dbReference>
<reference evidence="11 12" key="2">
    <citation type="submission" date="2019-01" db="EMBL/GenBank/DDBJ databases">
        <authorList>
            <person name="Li Y."/>
        </authorList>
    </citation>
    <scope>NUCLEOTIDE SEQUENCE [LARGE SCALE GENOMIC DNA]</scope>
    <source>
        <strain evidence="11 12">2D-5</strain>
    </source>
</reference>
<evidence type="ECO:0000256" key="4">
    <source>
        <dbReference type="ARBA" id="ARBA00022967"/>
    </source>
</evidence>
<evidence type="ECO:0000256" key="2">
    <source>
        <dbReference type="ARBA" id="ARBA00006024"/>
    </source>
</evidence>
<evidence type="ECO:0000313" key="12">
    <source>
        <dbReference type="Proteomes" id="UP000285710"/>
    </source>
</evidence>
<dbReference type="SFLD" id="SFLDS00003">
    <property type="entry name" value="Haloacid_Dehalogenase"/>
    <property type="match status" value="1"/>
</dbReference>
<dbReference type="InterPro" id="IPR008250">
    <property type="entry name" value="ATPase_P-typ_transduc_dom_A_sf"/>
</dbReference>
<dbReference type="SUPFAM" id="SSF56784">
    <property type="entry name" value="HAD-like"/>
    <property type="match status" value="1"/>
</dbReference>
<evidence type="ECO:0000259" key="10">
    <source>
        <dbReference type="Pfam" id="PF00122"/>
    </source>
</evidence>
<proteinExistence type="inferred from homology"/>
<dbReference type="NCBIfam" id="TIGR01494">
    <property type="entry name" value="ATPase_P-type"/>
    <property type="match status" value="1"/>
</dbReference>
<dbReference type="EMBL" id="SAUW01000032">
    <property type="protein sequence ID" value="RWR05939.1"/>
    <property type="molecule type" value="Genomic_DNA"/>
</dbReference>
<comment type="catalytic activity">
    <reaction evidence="8">
        <text>Zn(2+)(in) + ATP + H2O = Zn(2+)(out) + ADP + phosphate + H(+)</text>
        <dbReference type="Rhea" id="RHEA:20621"/>
        <dbReference type="ChEBI" id="CHEBI:15377"/>
        <dbReference type="ChEBI" id="CHEBI:15378"/>
        <dbReference type="ChEBI" id="CHEBI:29105"/>
        <dbReference type="ChEBI" id="CHEBI:30616"/>
        <dbReference type="ChEBI" id="CHEBI:43474"/>
        <dbReference type="ChEBI" id="CHEBI:456216"/>
        <dbReference type="EC" id="7.2.2.12"/>
    </reaction>
</comment>
<gene>
    <name evidence="11" type="ORF">D2T33_19110</name>
</gene>
<evidence type="ECO:0000256" key="8">
    <source>
        <dbReference type="ARBA" id="ARBA00047308"/>
    </source>
</evidence>
<dbReference type="InterPro" id="IPR027256">
    <property type="entry name" value="P-typ_ATPase_IB"/>
</dbReference>
<evidence type="ECO:0000256" key="9">
    <source>
        <dbReference type="RuleBase" id="RU362081"/>
    </source>
</evidence>
<evidence type="ECO:0000313" key="11">
    <source>
        <dbReference type="EMBL" id="RWR05939.1"/>
    </source>
</evidence>
<dbReference type="AlphaFoldDB" id="A0A443ILL3"/>
<dbReference type="Proteomes" id="UP000285710">
    <property type="component" value="Unassembled WGS sequence"/>
</dbReference>
<reference evidence="11 12" key="1">
    <citation type="submission" date="2019-01" db="EMBL/GenBank/DDBJ databases">
        <title>Sinorhodobacter populi sp. nov. isolated from the symptomatic bark tissue of Populus euramericana canker.</title>
        <authorList>
            <person name="Xu G."/>
        </authorList>
    </citation>
    <scope>NUCLEOTIDE SEQUENCE [LARGE SCALE GENOMIC DNA]</scope>
    <source>
        <strain evidence="11 12">2D-5</strain>
    </source>
</reference>
<dbReference type="InterPro" id="IPR023299">
    <property type="entry name" value="ATPase_P-typ_cyto_dom_N"/>
</dbReference>
<dbReference type="InterPro" id="IPR023214">
    <property type="entry name" value="HAD_sf"/>
</dbReference>
<keyword evidence="9" id="KW-0479">Metal-binding</keyword>
<dbReference type="InterPro" id="IPR044492">
    <property type="entry name" value="P_typ_ATPase_HD_dom"/>
</dbReference>
<evidence type="ECO:0000256" key="6">
    <source>
        <dbReference type="ARBA" id="ARBA00023136"/>
    </source>
</evidence>
<protein>
    <recommendedName>
        <fullName evidence="7">P-type Zn(2+) transporter</fullName>
        <ecNumber evidence="7">7.2.2.12</ecNumber>
    </recommendedName>
</protein>
<keyword evidence="12" id="KW-1185">Reference proteome</keyword>
<dbReference type="SUPFAM" id="SSF81653">
    <property type="entry name" value="Calcium ATPase, transduction domain A"/>
    <property type="match status" value="1"/>
</dbReference>
<dbReference type="NCBIfam" id="TIGR01525">
    <property type="entry name" value="ATPase-IB_hvy"/>
    <property type="match status" value="1"/>
</dbReference>